<organism evidence="6 7">
    <name type="scientific">Loigolactobacillus zhaoyuanensis</name>
    <dbReference type="NCBI Taxonomy" id="2486017"/>
    <lineage>
        <taxon>Bacteria</taxon>
        <taxon>Bacillati</taxon>
        <taxon>Bacillota</taxon>
        <taxon>Bacilli</taxon>
        <taxon>Lactobacillales</taxon>
        <taxon>Lactobacillaceae</taxon>
        <taxon>Loigolactobacillus</taxon>
    </lineage>
</organism>
<feature type="chain" id="PRO_5047228698" evidence="4">
    <location>
        <begin position="26"/>
        <end position="332"/>
    </location>
</feature>
<evidence type="ECO:0000256" key="3">
    <source>
        <dbReference type="ARBA" id="ARBA00022729"/>
    </source>
</evidence>
<comment type="caution">
    <text evidence="6">The sequence shown here is derived from an EMBL/GenBank/DDBJ whole genome shotgun (WGS) entry which is preliminary data.</text>
</comment>
<dbReference type="InterPro" id="IPR015168">
    <property type="entry name" value="SsuA/THI5"/>
</dbReference>
<dbReference type="EMBL" id="JBGQPK010000036">
    <property type="protein sequence ID" value="MFL2029710.1"/>
    <property type="molecule type" value="Genomic_DNA"/>
</dbReference>
<evidence type="ECO:0000256" key="4">
    <source>
        <dbReference type="SAM" id="SignalP"/>
    </source>
</evidence>
<comment type="similarity">
    <text evidence="2">Belongs to the bacterial solute-binding protein SsuA/TauA family.</text>
</comment>
<dbReference type="InterPro" id="IPR001638">
    <property type="entry name" value="Solute-binding_3/MltF_N"/>
</dbReference>
<dbReference type="Proteomes" id="UP001625389">
    <property type="component" value="Unassembled WGS sequence"/>
</dbReference>
<feature type="domain" description="Solute-binding protein family 3/N-terminal" evidence="5">
    <location>
        <begin position="32"/>
        <end position="250"/>
    </location>
</feature>
<evidence type="ECO:0000256" key="2">
    <source>
        <dbReference type="ARBA" id="ARBA00010742"/>
    </source>
</evidence>
<evidence type="ECO:0000313" key="7">
    <source>
        <dbReference type="Proteomes" id="UP001625389"/>
    </source>
</evidence>
<name>A0ABW8UHM1_9LACO</name>
<dbReference type="PANTHER" id="PTHR30024">
    <property type="entry name" value="ALIPHATIC SULFONATES-BINDING PROTEIN-RELATED"/>
    <property type="match status" value="1"/>
</dbReference>
<evidence type="ECO:0000256" key="1">
    <source>
        <dbReference type="ARBA" id="ARBA00004418"/>
    </source>
</evidence>
<dbReference type="RefSeq" id="WP_125549613.1">
    <property type="nucleotide sequence ID" value="NZ_JBGQPK010000036.1"/>
</dbReference>
<keyword evidence="3 4" id="KW-0732">Signal</keyword>
<dbReference type="SUPFAM" id="SSF53850">
    <property type="entry name" value="Periplasmic binding protein-like II"/>
    <property type="match status" value="1"/>
</dbReference>
<keyword evidence="7" id="KW-1185">Reference proteome</keyword>
<protein>
    <submittedName>
        <fullName evidence="6">ABC transporter substrate-binding protein</fullName>
    </submittedName>
</protein>
<gene>
    <name evidence="6" type="ORF">ACEN34_08780</name>
</gene>
<dbReference type="SMART" id="SM00062">
    <property type="entry name" value="PBPb"/>
    <property type="match status" value="1"/>
</dbReference>
<proteinExistence type="inferred from homology"/>
<comment type="subcellular location">
    <subcellularLocation>
        <location evidence="1">Periplasm</location>
    </subcellularLocation>
</comment>
<feature type="signal peptide" evidence="4">
    <location>
        <begin position="1"/>
        <end position="25"/>
    </location>
</feature>
<dbReference type="Gene3D" id="3.40.190.10">
    <property type="entry name" value="Periplasmic binding protein-like II"/>
    <property type="match status" value="2"/>
</dbReference>
<sequence>MVKKLLTLMTLLFCALTLTSCSAAAHQQPKKVVRIGILQVPNDVAAARQRQTLRQACAKLGYLVKYISFDSGVDANKALLSGSVDLATMGDTNAVVALAAKIPAKLVWINDIIGSNEALVVKKGQHIQRPQDLAGKKIATPFASTSHYSLMMYLEQHHLTGKVQLVDMQTPEIVAAWQRGDIDGAYTWQPSLDHLTGQTAVVDSAAMADQGALTANVTLATNKFRQHHRRVLRQIIAALSATHSLYQTNPSQIYHVTAQQMSITSRAAKKQIGSSKWLTAAQMPKFMTTTFLNQLYGTSQFMWRQQTLNKYVSRQQCRQFIDINFIKGGGSD</sequence>
<evidence type="ECO:0000313" key="6">
    <source>
        <dbReference type="EMBL" id="MFL2029710.1"/>
    </source>
</evidence>
<reference evidence="6 7" key="1">
    <citation type="submission" date="2024-08" db="EMBL/GenBank/DDBJ databases">
        <authorList>
            <person name="Arias E."/>
        </authorList>
    </citation>
    <scope>NUCLEOTIDE SEQUENCE [LARGE SCALE GENOMIC DNA]</scope>
    <source>
        <strain evidence="6 7">FAM 25317</strain>
    </source>
</reference>
<dbReference type="PANTHER" id="PTHR30024:SF47">
    <property type="entry name" value="TAURINE-BINDING PERIPLASMIC PROTEIN"/>
    <property type="match status" value="1"/>
</dbReference>
<dbReference type="PROSITE" id="PS51257">
    <property type="entry name" value="PROKAR_LIPOPROTEIN"/>
    <property type="match status" value="1"/>
</dbReference>
<accession>A0ABW8UHM1</accession>
<dbReference type="Pfam" id="PF09084">
    <property type="entry name" value="NMT1"/>
    <property type="match status" value="1"/>
</dbReference>
<evidence type="ECO:0000259" key="5">
    <source>
        <dbReference type="SMART" id="SM00062"/>
    </source>
</evidence>